<feature type="compositionally biased region" description="Acidic residues" evidence="21">
    <location>
        <begin position="1894"/>
        <end position="1913"/>
    </location>
</feature>
<dbReference type="SMART" id="SM00547">
    <property type="entry name" value="ZnF_RBZ"/>
    <property type="match status" value="2"/>
</dbReference>
<evidence type="ECO:0000256" key="13">
    <source>
        <dbReference type="ARBA" id="ARBA00023132"/>
    </source>
</evidence>
<keyword evidence="14" id="KW-0472">Membrane</keyword>
<evidence type="ECO:0000256" key="4">
    <source>
        <dbReference type="ARBA" id="ARBA00022448"/>
    </source>
</evidence>
<dbReference type="InterPro" id="IPR000156">
    <property type="entry name" value="Ran_bind_dom"/>
</dbReference>
<dbReference type="PROSITE" id="PS50196">
    <property type="entry name" value="RANBD1"/>
    <property type="match status" value="4"/>
</dbReference>
<dbReference type="PROSITE" id="PS50199">
    <property type="entry name" value="ZF_RANBP2_2"/>
    <property type="match status" value="2"/>
</dbReference>
<dbReference type="PANTHER" id="PTHR23138:SF87">
    <property type="entry name" value="E3 SUMO-PROTEIN LIGASE RANBP2"/>
    <property type="match status" value="1"/>
</dbReference>
<evidence type="ECO:0000256" key="10">
    <source>
        <dbReference type="ARBA" id="ARBA00022927"/>
    </source>
</evidence>
<feature type="compositionally biased region" description="Polar residues" evidence="21">
    <location>
        <begin position="1172"/>
        <end position="1185"/>
    </location>
</feature>
<dbReference type="GO" id="GO:0003677">
    <property type="term" value="F:DNA binding"/>
    <property type="evidence" value="ECO:0007669"/>
    <property type="project" value="UniProtKB-KW"/>
</dbReference>
<keyword evidence="7 20" id="KW-0863">Zinc-finger</keyword>
<accession>A0A7R9BXS2</accession>
<dbReference type="Gene3D" id="2.30.29.30">
    <property type="entry name" value="Pleckstrin-homology domain (PH domain)/Phosphotyrosine-binding domain (PTB)"/>
    <property type="match status" value="4"/>
</dbReference>
<dbReference type="GO" id="GO:0005643">
    <property type="term" value="C:nuclear pore"/>
    <property type="evidence" value="ECO:0007669"/>
    <property type="project" value="UniProtKB-SubCell"/>
</dbReference>
<dbReference type="SMART" id="SM00160">
    <property type="entry name" value="RanBD"/>
    <property type="match status" value="4"/>
</dbReference>
<dbReference type="Pfam" id="PF00641">
    <property type="entry name" value="Zn_ribbon_RanBP"/>
    <property type="match status" value="2"/>
</dbReference>
<feature type="domain" description="RanBD1" evidence="22">
    <location>
        <begin position="480"/>
        <end position="618"/>
    </location>
</feature>
<feature type="region of interest" description="Disordered" evidence="21">
    <location>
        <begin position="967"/>
        <end position="994"/>
    </location>
</feature>
<evidence type="ECO:0000256" key="15">
    <source>
        <dbReference type="ARBA" id="ARBA00023242"/>
    </source>
</evidence>
<dbReference type="InterPro" id="IPR011993">
    <property type="entry name" value="PH-like_dom_sf"/>
</dbReference>
<feature type="region of interest" description="Disordered" evidence="21">
    <location>
        <begin position="1156"/>
        <end position="1212"/>
    </location>
</feature>
<evidence type="ECO:0000256" key="11">
    <source>
        <dbReference type="ARBA" id="ARBA00023010"/>
    </source>
</evidence>
<evidence type="ECO:0000256" key="8">
    <source>
        <dbReference type="ARBA" id="ARBA00022816"/>
    </source>
</evidence>
<evidence type="ECO:0000256" key="14">
    <source>
        <dbReference type="ARBA" id="ARBA00023136"/>
    </source>
</evidence>
<keyword evidence="4" id="KW-0813">Transport</keyword>
<evidence type="ECO:0000256" key="12">
    <source>
        <dbReference type="ARBA" id="ARBA00023125"/>
    </source>
</evidence>
<feature type="domain" description="RanBP2-type" evidence="23">
    <location>
        <begin position="936"/>
        <end position="965"/>
    </location>
</feature>
<feature type="region of interest" description="Disordered" evidence="21">
    <location>
        <begin position="751"/>
        <end position="779"/>
    </location>
</feature>
<keyword evidence="13" id="KW-0906">Nuclear pore complex</keyword>
<evidence type="ECO:0000256" key="19">
    <source>
        <dbReference type="ARBA" id="ARBA00079437"/>
    </source>
</evidence>
<dbReference type="Pfam" id="PF00638">
    <property type="entry name" value="Ran_BP1"/>
    <property type="match status" value="4"/>
</dbReference>
<evidence type="ECO:0000256" key="3">
    <source>
        <dbReference type="ARBA" id="ARBA00004567"/>
    </source>
</evidence>
<reference evidence="24" key="1">
    <citation type="submission" date="2020-11" db="EMBL/GenBank/DDBJ databases">
        <authorList>
            <person name="Tran Van P."/>
        </authorList>
    </citation>
    <scope>NUCLEOTIDE SEQUENCE</scope>
</reference>
<keyword evidence="6" id="KW-0677">Repeat</keyword>
<dbReference type="PANTHER" id="PTHR23138">
    <property type="entry name" value="RAN BINDING PROTEIN"/>
    <property type="match status" value="1"/>
</dbReference>
<dbReference type="GO" id="GO:0008270">
    <property type="term" value="F:zinc ion binding"/>
    <property type="evidence" value="ECO:0007669"/>
    <property type="project" value="UniProtKB-KW"/>
</dbReference>
<dbReference type="GO" id="GO:0031965">
    <property type="term" value="C:nuclear membrane"/>
    <property type="evidence" value="ECO:0007669"/>
    <property type="project" value="UniProtKB-SubCell"/>
</dbReference>
<proteinExistence type="inferred from homology"/>
<dbReference type="InterPro" id="IPR045255">
    <property type="entry name" value="RanBP1-like"/>
</dbReference>
<evidence type="ECO:0000256" key="1">
    <source>
        <dbReference type="ARBA" id="ARBA00001947"/>
    </source>
</evidence>
<keyword evidence="5" id="KW-0479">Metal-binding</keyword>
<dbReference type="EMBL" id="OA886116">
    <property type="protein sequence ID" value="CAD7282628.1"/>
    <property type="molecule type" value="Genomic_DNA"/>
</dbReference>
<dbReference type="SUPFAM" id="SSF50729">
    <property type="entry name" value="PH domain-like"/>
    <property type="match status" value="4"/>
</dbReference>
<feature type="domain" description="RanBP2-type" evidence="23">
    <location>
        <begin position="998"/>
        <end position="1027"/>
    </location>
</feature>
<evidence type="ECO:0000256" key="6">
    <source>
        <dbReference type="ARBA" id="ARBA00022737"/>
    </source>
</evidence>
<dbReference type="InterPro" id="IPR036443">
    <property type="entry name" value="Znf_RanBP2_sf"/>
</dbReference>
<dbReference type="InterPro" id="IPR001876">
    <property type="entry name" value="Znf_RanBP2"/>
</dbReference>
<evidence type="ECO:0000256" key="16">
    <source>
        <dbReference type="ARBA" id="ARBA00060842"/>
    </source>
</evidence>
<feature type="compositionally biased region" description="Basic and acidic residues" evidence="21">
    <location>
        <begin position="756"/>
        <end position="768"/>
    </location>
</feature>
<dbReference type="GO" id="GO:0005096">
    <property type="term" value="F:GTPase activator activity"/>
    <property type="evidence" value="ECO:0007669"/>
    <property type="project" value="TreeGrafter"/>
</dbReference>
<feature type="domain" description="RanBD1" evidence="22">
    <location>
        <begin position="778"/>
        <end position="910"/>
    </location>
</feature>
<dbReference type="EMBL" id="CAJPEX010004079">
    <property type="protein sequence ID" value="CAG0922780.1"/>
    <property type="molecule type" value="Genomic_DNA"/>
</dbReference>
<comment type="subcellular location">
    <subcellularLocation>
        <location evidence="2">Nucleus membrane</location>
    </subcellularLocation>
    <subcellularLocation>
        <location evidence="3">Nucleus</location>
        <location evidence="3">Nuclear pore complex</location>
    </subcellularLocation>
</comment>
<evidence type="ECO:0000313" key="24">
    <source>
        <dbReference type="EMBL" id="CAD7282628.1"/>
    </source>
</evidence>
<dbReference type="CDD" id="cd00835">
    <property type="entry name" value="RanBD_family"/>
    <property type="match status" value="2"/>
</dbReference>
<dbReference type="OrthoDB" id="2357150at2759"/>
<feature type="domain" description="RanBD1" evidence="22">
    <location>
        <begin position="1222"/>
        <end position="1359"/>
    </location>
</feature>
<gene>
    <name evidence="24" type="ORF">NMOB1V02_LOCUS10250</name>
</gene>
<evidence type="ECO:0000256" key="5">
    <source>
        <dbReference type="ARBA" id="ARBA00022723"/>
    </source>
</evidence>
<dbReference type="GO" id="GO:0015031">
    <property type="term" value="P:protein transport"/>
    <property type="evidence" value="ECO:0007669"/>
    <property type="project" value="UniProtKB-KW"/>
</dbReference>
<organism evidence="24">
    <name type="scientific">Notodromas monacha</name>
    <dbReference type="NCBI Taxonomy" id="399045"/>
    <lineage>
        <taxon>Eukaryota</taxon>
        <taxon>Metazoa</taxon>
        <taxon>Ecdysozoa</taxon>
        <taxon>Arthropoda</taxon>
        <taxon>Crustacea</taxon>
        <taxon>Oligostraca</taxon>
        <taxon>Ostracoda</taxon>
        <taxon>Podocopa</taxon>
        <taxon>Podocopida</taxon>
        <taxon>Cypridocopina</taxon>
        <taxon>Cypridoidea</taxon>
        <taxon>Cyprididae</taxon>
        <taxon>Notodromas</taxon>
    </lineage>
</organism>
<evidence type="ECO:0000256" key="20">
    <source>
        <dbReference type="PROSITE-ProRule" id="PRU00322"/>
    </source>
</evidence>
<feature type="domain" description="RanBD1" evidence="22">
    <location>
        <begin position="1598"/>
        <end position="1758"/>
    </location>
</feature>
<evidence type="ECO:0000259" key="23">
    <source>
        <dbReference type="PROSITE" id="PS50199"/>
    </source>
</evidence>
<dbReference type="FunFam" id="4.10.1060.10:FF:000001">
    <property type="entry name" value="Nuclear pore complex protein Nup153"/>
    <property type="match status" value="1"/>
</dbReference>
<keyword evidence="15" id="KW-0539">Nucleus</keyword>
<keyword evidence="8" id="KW-0509">mRNA transport</keyword>
<feature type="compositionally biased region" description="Basic and acidic residues" evidence="21">
    <location>
        <begin position="967"/>
        <end position="976"/>
    </location>
</feature>
<keyword evidence="12" id="KW-0238">DNA-binding</keyword>
<feature type="compositionally biased region" description="Polar residues" evidence="21">
    <location>
        <begin position="1121"/>
        <end position="1130"/>
    </location>
</feature>
<dbReference type="Proteomes" id="UP000678499">
    <property type="component" value="Unassembled WGS sequence"/>
</dbReference>
<evidence type="ECO:0000256" key="9">
    <source>
        <dbReference type="ARBA" id="ARBA00022833"/>
    </source>
</evidence>
<evidence type="ECO:0000256" key="17">
    <source>
        <dbReference type="ARBA" id="ARBA00068609"/>
    </source>
</evidence>
<feature type="region of interest" description="Disordered" evidence="21">
    <location>
        <begin position="1110"/>
        <end position="1130"/>
    </location>
</feature>
<evidence type="ECO:0000256" key="18">
    <source>
        <dbReference type="ARBA" id="ARBA00078197"/>
    </source>
</evidence>
<keyword evidence="25" id="KW-1185">Reference proteome</keyword>
<dbReference type="FunFam" id="2.30.29.30:FF:000018">
    <property type="entry name" value="E3 SUMO-protein ligase RanBP2"/>
    <property type="match status" value="2"/>
</dbReference>
<evidence type="ECO:0000313" key="25">
    <source>
        <dbReference type="Proteomes" id="UP000678499"/>
    </source>
</evidence>
<comment type="similarity">
    <text evidence="16">Belongs to the NUP153 family.</text>
</comment>
<evidence type="ECO:0000256" key="21">
    <source>
        <dbReference type="SAM" id="MobiDB-lite"/>
    </source>
</evidence>
<evidence type="ECO:0000256" key="2">
    <source>
        <dbReference type="ARBA" id="ARBA00004126"/>
    </source>
</evidence>
<keyword evidence="10" id="KW-0653">Protein transport</keyword>
<evidence type="ECO:0000259" key="22">
    <source>
        <dbReference type="PROSITE" id="PS50196"/>
    </source>
</evidence>
<evidence type="ECO:0000256" key="7">
    <source>
        <dbReference type="ARBA" id="ARBA00022771"/>
    </source>
</evidence>
<dbReference type="PROSITE" id="PS01358">
    <property type="entry name" value="ZF_RANBP2_1"/>
    <property type="match status" value="2"/>
</dbReference>
<feature type="region of interest" description="Disordered" evidence="21">
    <location>
        <begin position="1891"/>
        <end position="1913"/>
    </location>
</feature>
<name>A0A7R9BXS2_9CRUS</name>
<protein>
    <recommendedName>
        <fullName evidence="17">Nuclear pore complex protein Nup153</fullName>
    </recommendedName>
    <alternativeName>
        <fullName evidence="19">153 kDa nucleoporin</fullName>
    </alternativeName>
    <alternativeName>
        <fullName evidence="18">Nucleoporin Nup153</fullName>
    </alternativeName>
</protein>
<dbReference type="GO" id="GO:0051028">
    <property type="term" value="P:mRNA transport"/>
    <property type="evidence" value="ECO:0007669"/>
    <property type="project" value="UniProtKB-KW"/>
</dbReference>
<keyword evidence="9" id="KW-0862">Zinc</keyword>
<comment type="cofactor">
    <cofactor evidence="1">
        <name>Zn(2+)</name>
        <dbReference type="ChEBI" id="CHEBI:29105"/>
    </cofactor>
</comment>
<dbReference type="GO" id="GO:0005737">
    <property type="term" value="C:cytoplasm"/>
    <property type="evidence" value="ECO:0007669"/>
    <property type="project" value="TreeGrafter"/>
</dbReference>
<keyword evidence="11" id="KW-0811">Translocation</keyword>
<sequence>MRDGKREEALRAFSALQSPKATFAQAKIYEMFANEASTAEEESGLLMKARAAINQTYDRLNSQCGVDGLSMPTKVFKELNEVLNIALSRIQSRISTLESYAGKEALNISNGHDSVLAGISNLQLGTPRVRDSRISASSTPFATPKCLFNASVTSNFEVRPSPERLDAQIKSIMATQEQLTAATNERNAELADVFKDLKREVKGMKIAVEALVPAMERQRESHEKSLEEIDIQDSFQSHARKLEDFSHKHIRMIEEISDVMKHLNSHVRDLKDVLTDLKATQQQQLMLNPLGALYNPAAIASFCQNQLASEFLFGMRQPGAPVLPTAVGGMHPSFPPVTLASPLNVHPPAVVPSAPAPTLHFTQPSAPAPRPADFSLTRIPTSVTSGPCPVSTSGLLSGIPAPLFSAVTPKHAESAVRITPSRICELLEEYTGKYRCNYVNAPKNSSTDDMEFSFVLAATVVNEENDSASEHGEEHDPMPDFKPIVPLPEKVELCTGEEGWEALFEERSKLLRYVNGEWKERGVGVMKILQDSKDNRRRRIVMRREPIMKVCCNHVIAADMKFDVFPKKSDYITWAARDFSEDDVPEGVDEKFTAKFKTKEIAERFLTVAAESVAKLGSKPVDNSFKIGGLTFTSKPKVIETPEVARSPEKVDEPPKTAANVFSGFSFLGTVSKSTFANLSKDTSVTTTVSPSTFGSSLGSAPTFGSLATKTPLFGSADANLPTFASLATKSPFGGSVSSSKDFPGAGLPVFGGFSTEKESRSPSKGDGEPEEYEPDVTFKPVVPLPPLVEVKTGEENEEEIFKERAKLLRFDSTTKEWKERGLGDIKILKNKETGRKRVLMRREQVLKICANFAIGVDMNVEFHNNSDKQLYVLVPADLSEPDEGPKSESFIIRFKLPERAQEFRRLFNEKSSNKAVEKAVEQKGALSTLLQFKPKAGSWSCQSCYVVNDEKVVKCVACEAVRAESESQAPREEPKALATEAGPKQDSLSSMDKFKPKPGSWECDGCLVRNNENVNVCVACEQPRPGFEPPKKETEANVFSFGTKSGSGGGGGFTFGTTPAKTDTVFNPPKTGFAFGSASENPSFSFSFEPNKTYFTIGSSKKAEVVKGSEGDDSALKPQDTMTSATSWSSLCEEKRMDVRAVETLNKGEGFSFDLNTPIKGTPEKKAGEGTPSTSFQFTLPTSNRARRTSSGEKNIASPRKSSGGEDGDAYVSEDEGEGIYFKPVIPLPPLVEVTSGEEDEEVLYVHRAKLYRFSAADKEWKERGLGDVKVLKNRSTSHCRILMRREQVLKLCLNHYLTPDITFSAFASNDVRSWTWLAKDFSEDEPEVHKFALRFKNKEIAEEFLDSVKKAQEIMKTACEKRETLPAGEEKTQKSGTDDEVTVVFEKKLPENLIQRAVRLKLPSNFFDYENKTPCPGCRGCDDDWDWRTGTSSERKGPVLKTDAGFGDQTKKQDAAPLFGAVSTELQSASAPVFGGFSAAVKPPVHGEPVFGKLGAFGSDTITTPSVATVSSAFGGFGSFGGVGGMTFSDLAKQSGGFGTAFGGSKEPAEGGGEFSSFTSFSGKGFFPGAGEVMRGFSNGQPTGDEGSEGDNYDPHYEPIVPLPPVVQLKTGEEDEENIYSHRAKLYRVKVGILPGIPALSQADSSRFDMAYATESKEWKERGVGDVKILKHPTTGKFRVLMRREVVLKIACNFFLLPDMCLEKMSNSANSWAFSAMDYDEDEGYKEEKFALRFKTQEIADEFKDVWDKCREEAKNLDNSVNASATEEDEENDEVEEECIRVLETRVLLADPPKSQPKDQGECTVTFMFDEEYGCRVLIKRLADKEIIADLVISQDTEYETTDEDFTWVGGNYAIDESGEHVTEIILKLGKKSEVDQVAQLFDDYKTMALDGEFEDDDEDDEDDEDDNAAE</sequence>
<dbReference type="SUPFAM" id="SSF90209">
    <property type="entry name" value="Ran binding protein zinc finger-like"/>
    <property type="match status" value="2"/>
</dbReference>
<dbReference type="Gene3D" id="4.10.1060.10">
    <property type="entry name" value="Zinc finger, RanBP2-type"/>
    <property type="match status" value="2"/>
</dbReference>